<keyword evidence="5" id="KW-0282">Flagellum</keyword>
<dbReference type="InterPro" id="IPR053967">
    <property type="entry name" value="LlgE_F_G-like_D1"/>
</dbReference>
<dbReference type="Proteomes" id="UP000077134">
    <property type="component" value="Unassembled WGS sequence"/>
</dbReference>
<dbReference type="InterPro" id="IPR037925">
    <property type="entry name" value="FlgE/F/G-like"/>
</dbReference>
<feature type="domain" description="Flagellar basal-body/hook protein C-terminal" evidence="3">
    <location>
        <begin position="245"/>
        <end position="289"/>
    </location>
</feature>
<evidence type="ECO:0000259" key="4">
    <source>
        <dbReference type="Pfam" id="PF22692"/>
    </source>
</evidence>
<proteinExistence type="inferred from homology"/>
<protein>
    <submittedName>
        <fullName evidence="5">Flagellar basal body rod protein</fullName>
    </submittedName>
</protein>
<dbReference type="Pfam" id="PF00460">
    <property type="entry name" value="Flg_bb_rod"/>
    <property type="match status" value="1"/>
</dbReference>
<organism evidence="5 6">
    <name type="scientific">Paenibacillus crassostreae</name>
    <dbReference type="NCBI Taxonomy" id="1763538"/>
    <lineage>
        <taxon>Bacteria</taxon>
        <taxon>Bacillati</taxon>
        <taxon>Bacillota</taxon>
        <taxon>Bacilli</taxon>
        <taxon>Bacillales</taxon>
        <taxon>Paenibacillaceae</taxon>
        <taxon>Paenibacillus</taxon>
    </lineage>
</organism>
<dbReference type="InterPro" id="IPR010930">
    <property type="entry name" value="Flg_bb/hook_C_dom"/>
</dbReference>
<evidence type="ECO:0000259" key="2">
    <source>
        <dbReference type="Pfam" id="PF00460"/>
    </source>
</evidence>
<comment type="similarity">
    <text evidence="1">Belongs to the flagella basal body rod proteins family.</text>
</comment>
<dbReference type="Pfam" id="PF22692">
    <property type="entry name" value="LlgE_F_G_D1"/>
    <property type="match status" value="1"/>
</dbReference>
<comment type="caution">
    <text evidence="5">The sequence shown here is derived from an EMBL/GenBank/DDBJ whole genome shotgun (WGS) entry which is preliminary data.</text>
</comment>
<dbReference type="InterPro" id="IPR001444">
    <property type="entry name" value="Flag_bb_rod_N"/>
</dbReference>
<dbReference type="STRING" id="1763538.LPB68_14010"/>
<sequence length="294" mass="31641">MLRGLYTAAAGLITQQRRHDTITQNLANINTTGYKQVNSAARSFPEVLVSITGGDVKNAERSIGKLNTGVFMEESMSMFLQGDVTVTDKTTDFALVSDLVSNDPNTGQPIAFDANGQYVDEEGNTTYQSQAFFTVQDAEGNIRYTRDGNFVVNAAGQLTSSTGFLVLGANNQPITINGSVDNLKVNGQGQLINATTGVATGASLAISIVNQPYQLVREGNGVFRIDDIEAAGVRLSEAGDNMTVRQGYIERSNVDSAQSIVDMNLAARAYEANQKVVQYYDRSLEKAVNEIGRV</sequence>
<evidence type="ECO:0000313" key="5">
    <source>
        <dbReference type="EMBL" id="OAB71695.1"/>
    </source>
</evidence>
<reference evidence="5 6" key="1">
    <citation type="submission" date="2016-02" db="EMBL/GenBank/DDBJ databases">
        <title>Paenibacillus sp. LPB0068, isolated from Crassostrea gigas.</title>
        <authorList>
            <person name="Shin S.-K."/>
            <person name="Yi H."/>
        </authorList>
    </citation>
    <scope>NUCLEOTIDE SEQUENCE [LARGE SCALE GENOMIC DNA]</scope>
    <source>
        <strain evidence="5 6">LPB0068</strain>
    </source>
</reference>
<dbReference type="RefSeq" id="WP_068660190.1">
    <property type="nucleotide sequence ID" value="NZ_CP017770.1"/>
</dbReference>
<keyword evidence="6" id="KW-1185">Reference proteome</keyword>
<dbReference type="Pfam" id="PF06429">
    <property type="entry name" value="Flg_bbr_C"/>
    <property type="match status" value="1"/>
</dbReference>
<evidence type="ECO:0000313" key="6">
    <source>
        <dbReference type="Proteomes" id="UP000077134"/>
    </source>
</evidence>
<dbReference type="EMBL" id="LSFN01000036">
    <property type="protein sequence ID" value="OAB71695.1"/>
    <property type="molecule type" value="Genomic_DNA"/>
</dbReference>
<dbReference type="KEGG" id="pcx:LPB68_14010"/>
<dbReference type="PANTHER" id="PTHR30435">
    <property type="entry name" value="FLAGELLAR PROTEIN"/>
    <property type="match status" value="1"/>
</dbReference>
<dbReference type="SUPFAM" id="SSF117143">
    <property type="entry name" value="Flagellar hook protein flgE"/>
    <property type="match status" value="1"/>
</dbReference>
<keyword evidence="5" id="KW-0966">Cell projection</keyword>
<feature type="domain" description="Flagellar basal body rod protein N-terminal" evidence="2">
    <location>
        <begin position="5"/>
        <end position="35"/>
    </location>
</feature>
<dbReference type="GO" id="GO:0009288">
    <property type="term" value="C:bacterial-type flagellum"/>
    <property type="evidence" value="ECO:0007669"/>
    <property type="project" value="TreeGrafter"/>
</dbReference>
<dbReference type="AlphaFoldDB" id="A0A162KPX2"/>
<dbReference type="OrthoDB" id="9800375at2"/>
<dbReference type="PANTHER" id="PTHR30435:SF19">
    <property type="entry name" value="FLAGELLAR BASAL-BODY ROD PROTEIN FLGG"/>
    <property type="match status" value="1"/>
</dbReference>
<accession>A0A162KPX2</accession>
<keyword evidence="5" id="KW-0969">Cilium</keyword>
<feature type="domain" description="Flagellar hook protein FlgE/F/G-like D1" evidence="4">
    <location>
        <begin position="130"/>
        <end position="191"/>
    </location>
</feature>
<gene>
    <name evidence="5" type="ORF">PNBC_16880</name>
</gene>
<dbReference type="GO" id="GO:0071978">
    <property type="term" value="P:bacterial-type flagellum-dependent swarming motility"/>
    <property type="evidence" value="ECO:0007669"/>
    <property type="project" value="TreeGrafter"/>
</dbReference>
<name>A0A162KPX2_9BACL</name>
<evidence type="ECO:0000256" key="1">
    <source>
        <dbReference type="ARBA" id="ARBA00009677"/>
    </source>
</evidence>
<evidence type="ECO:0000259" key="3">
    <source>
        <dbReference type="Pfam" id="PF06429"/>
    </source>
</evidence>